<gene>
    <name evidence="1" type="primary">Contig5805.g6215</name>
    <name evidence="1" type="ORF">STYLEM_18093</name>
</gene>
<protein>
    <submittedName>
        <fullName evidence="1">Uncharacterized protein</fullName>
    </submittedName>
</protein>
<evidence type="ECO:0000313" key="2">
    <source>
        <dbReference type="Proteomes" id="UP000039865"/>
    </source>
</evidence>
<organism evidence="1 2">
    <name type="scientific">Stylonychia lemnae</name>
    <name type="common">Ciliate</name>
    <dbReference type="NCBI Taxonomy" id="5949"/>
    <lineage>
        <taxon>Eukaryota</taxon>
        <taxon>Sar</taxon>
        <taxon>Alveolata</taxon>
        <taxon>Ciliophora</taxon>
        <taxon>Intramacronucleata</taxon>
        <taxon>Spirotrichea</taxon>
        <taxon>Stichotrichia</taxon>
        <taxon>Sporadotrichida</taxon>
        <taxon>Oxytrichidae</taxon>
        <taxon>Stylonychinae</taxon>
        <taxon>Stylonychia</taxon>
    </lineage>
</organism>
<dbReference type="EMBL" id="CCKQ01017091">
    <property type="protein sequence ID" value="CDW88965.1"/>
    <property type="molecule type" value="Genomic_DNA"/>
</dbReference>
<accession>A0A078B365</accession>
<keyword evidence="2" id="KW-1185">Reference proteome</keyword>
<name>A0A078B365_STYLE</name>
<dbReference type="InParanoid" id="A0A078B365"/>
<dbReference type="AlphaFoldDB" id="A0A078B365"/>
<proteinExistence type="predicted"/>
<sequence>MHRDMIKIIASNNTHILKDIITHTPRQEITRDDYNYFSSLLNQPFGIVTNDRNDSRFISHKQSKSWTGTASRKFAIQKKNQQTEDNNIRKYVKGTTTESKMDQIHIKEIIKLLQETHQFRLVRTNEIKEREPKIASSNQTYFFNQAEKIQDNKIQTHKNSRRFLGIDNVNLGNEIEAAVQTYYPELMSANKKNFVQFINKEQAEFMKRKMNTDLYQLVDVTKMKKKERTEELKQIFRKYEWILDEKERKQQIIKNRKMLIQNVIKESLNRRNLTHNQLQQKTMNRIKSPMTTRSGIQNDDNKLFVTQFNDNLTHQEMRPAVFSQLSERQPLNREQMSTLKGYFSIRNLKTGQSGRSTIPSTACQSARNHLRVDQGSQLYAKTHHNKNVKSIGGLDCIQDL</sequence>
<reference evidence="1 2" key="1">
    <citation type="submission" date="2014-06" db="EMBL/GenBank/DDBJ databases">
        <authorList>
            <person name="Swart Estienne"/>
        </authorList>
    </citation>
    <scope>NUCLEOTIDE SEQUENCE [LARGE SCALE GENOMIC DNA]</scope>
    <source>
        <strain evidence="1 2">130c</strain>
    </source>
</reference>
<dbReference type="Proteomes" id="UP000039865">
    <property type="component" value="Unassembled WGS sequence"/>
</dbReference>
<evidence type="ECO:0000313" key="1">
    <source>
        <dbReference type="EMBL" id="CDW88965.1"/>
    </source>
</evidence>